<evidence type="ECO:0000313" key="3">
    <source>
        <dbReference type="Proteomes" id="UP000251889"/>
    </source>
</evidence>
<reference evidence="2 3" key="1">
    <citation type="submission" date="2018-06" db="EMBL/GenBank/DDBJ databases">
        <title>Chryseolinea flavus sp. nov., a member of the phylum Bacteroidetes isolated from soil.</title>
        <authorList>
            <person name="Li Y."/>
            <person name="Wang J."/>
        </authorList>
    </citation>
    <scope>NUCLEOTIDE SEQUENCE [LARGE SCALE GENOMIC DNA]</scope>
    <source>
        <strain evidence="2 3">SDU1-6</strain>
    </source>
</reference>
<accession>A0A364Y6J0</accession>
<comment type="caution">
    <text evidence="2">The sequence shown here is derived from an EMBL/GenBank/DDBJ whole genome shotgun (WGS) entry which is preliminary data.</text>
</comment>
<name>A0A364Y6J0_9BACT</name>
<evidence type="ECO:0000313" key="2">
    <source>
        <dbReference type="EMBL" id="RAW02587.1"/>
    </source>
</evidence>
<feature type="region of interest" description="Disordered" evidence="1">
    <location>
        <begin position="1"/>
        <end position="22"/>
    </location>
</feature>
<evidence type="ECO:0000256" key="1">
    <source>
        <dbReference type="SAM" id="MobiDB-lite"/>
    </source>
</evidence>
<dbReference type="AlphaFoldDB" id="A0A364Y6J0"/>
<sequence length="78" mass="8565">MGSIMVQKKSLKMDQVGHGSHPQYTRALDDKITQVINDAGGDLDEAFENVRDLISQVKGTLTDEAIMGSKNVNEIVDF</sequence>
<protein>
    <submittedName>
        <fullName evidence="2">Uncharacterized protein</fullName>
    </submittedName>
</protein>
<proteinExistence type="predicted"/>
<keyword evidence="3" id="KW-1185">Reference proteome</keyword>
<gene>
    <name evidence="2" type="ORF">DQQ10_00270</name>
</gene>
<dbReference type="Proteomes" id="UP000251889">
    <property type="component" value="Unassembled WGS sequence"/>
</dbReference>
<organism evidence="2 3">
    <name type="scientific">Pseudochryseolinea flava</name>
    <dbReference type="NCBI Taxonomy" id="2059302"/>
    <lineage>
        <taxon>Bacteria</taxon>
        <taxon>Pseudomonadati</taxon>
        <taxon>Bacteroidota</taxon>
        <taxon>Cytophagia</taxon>
        <taxon>Cytophagales</taxon>
        <taxon>Fulvivirgaceae</taxon>
        <taxon>Pseudochryseolinea</taxon>
    </lineage>
</organism>
<dbReference type="EMBL" id="QMFY01000001">
    <property type="protein sequence ID" value="RAW02587.1"/>
    <property type="molecule type" value="Genomic_DNA"/>
</dbReference>